<keyword evidence="2" id="KW-0813">Transport</keyword>
<dbReference type="EMBL" id="SMAA01000008">
    <property type="protein sequence ID" value="TCS78944.1"/>
    <property type="molecule type" value="Genomic_DNA"/>
</dbReference>
<accession>A0A4R3K7L5</accession>
<evidence type="ECO:0000256" key="4">
    <source>
        <dbReference type="ARBA" id="ARBA00022989"/>
    </source>
</evidence>
<evidence type="ECO:0000313" key="9">
    <source>
        <dbReference type="Proteomes" id="UP000295188"/>
    </source>
</evidence>
<dbReference type="PANTHER" id="PTHR23531">
    <property type="entry name" value="QUINOLENE RESISTANCE PROTEIN NORA"/>
    <property type="match status" value="1"/>
</dbReference>
<dbReference type="GO" id="GO:0022857">
    <property type="term" value="F:transmembrane transporter activity"/>
    <property type="evidence" value="ECO:0007669"/>
    <property type="project" value="InterPro"/>
</dbReference>
<evidence type="ECO:0000256" key="1">
    <source>
        <dbReference type="ARBA" id="ARBA00004651"/>
    </source>
</evidence>
<dbReference type="InterPro" id="IPR036259">
    <property type="entry name" value="MFS_trans_sf"/>
</dbReference>
<feature type="transmembrane region" description="Helical" evidence="6">
    <location>
        <begin position="157"/>
        <end position="177"/>
    </location>
</feature>
<dbReference type="CDD" id="cd17489">
    <property type="entry name" value="MFS_YfcJ_like"/>
    <property type="match status" value="1"/>
</dbReference>
<dbReference type="SUPFAM" id="SSF103473">
    <property type="entry name" value="MFS general substrate transporter"/>
    <property type="match status" value="1"/>
</dbReference>
<gene>
    <name evidence="8" type="ORF">EDC37_1083</name>
</gene>
<organism evidence="8 9">
    <name type="scientific">Pectinatus cerevisiiphilus</name>
    <dbReference type="NCBI Taxonomy" id="86956"/>
    <lineage>
        <taxon>Bacteria</taxon>
        <taxon>Bacillati</taxon>
        <taxon>Bacillota</taxon>
        <taxon>Negativicutes</taxon>
        <taxon>Selenomonadales</taxon>
        <taxon>Selenomonadaceae</taxon>
        <taxon>Pectinatus</taxon>
    </lineage>
</organism>
<protein>
    <submittedName>
        <fullName evidence="8">Putative MFS family arabinose efflux permease</fullName>
    </submittedName>
</protein>
<feature type="transmembrane region" description="Helical" evidence="6">
    <location>
        <begin position="29"/>
        <end position="53"/>
    </location>
</feature>
<feature type="transmembrane region" description="Helical" evidence="6">
    <location>
        <begin position="125"/>
        <end position="145"/>
    </location>
</feature>
<feature type="transmembrane region" description="Helical" evidence="6">
    <location>
        <begin position="65"/>
        <end position="83"/>
    </location>
</feature>
<feature type="transmembrane region" description="Helical" evidence="6">
    <location>
        <begin position="266"/>
        <end position="286"/>
    </location>
</feature>
<dbReference type="AlphaFoldDB" id="A0A4R3K7L5"/>
<dbReference type="PANTHER" id="PTHR23531:SF1">
    <property type="entry name" value="QUINOLENE RESISTANCE PROTEIN NORA"/>
    <property type="match status" value="1"/>
</dbReference>
<evidence type="ECO:0000256" key="5">
    <source>
        <dbReference type="ARBA" id="ARBA00023136"/>
    </source>
</evidence>
<keyword evidence="3 6" id="KW-0812">Transmembrane</keyword>
<feature type="transmembrane region" description="Helical" evidence="6">
    <location>
        <begin position="225"/>
        <end position="254"/>
    </location>
</feature>
<feature type="transmembrane region" description="Helical" evidence="6">
    <location>
        <begin position="351"/>
        <end position="371"/>
    </location>
</feature>
<feature type="transmembrane region" description="Helical" evidence="6">
    <location>
        <begin position="293"/>
        <end position="312"/>
    </location>
</feature>
<dbReference type="InterPro" id="IPR052714">
    <property type="entry name" value="MFS_Exporter"/>
</dbReference>
<dbReference type="PROSITE" id="PS50850">
    <property type="entry name" value="MFS"/>
    <property type="match status" value="1"/>
</dbReference>
<name>A0A4R3K7L5_9FIRM</name>
<evidence type="ECO:0000256" key="2">
    <source>
        <dbReference type="ARBA" id="ARBA00022448"/>
    </source>
</evidence>
<comment type="subcellular location">
    <subcellularLocation>
        <location evidence="1">Cell membrane</location>
        <topology evidence="1">Multi-pass membrane protein</topology>
    </subcellularLocation>
</comment>
<dbReference type="Gene3D" id="1.20.1250.20">
    <property type="entry name" value="MFS general substrate transporter like domains"/>
    <property type="match status" value="2"/>
</dbReference>
<evidence type="ECO:0000256" key="6">
    <source>
        <dbReference type="SAM" id="Phobius"/>
    </source>
</evidence>
<feature type="transmembrane region" description="Helical" evidence="6">
    <location>
        <begin position="183"/>
        <end position="204"/>
    </location>
</feature>
<keyword evidence="5 6" id="KW-0472">Membrane</keyword>
<dbReference type="GO" id="GO:0005886">
    <property type="term" value="C:plasma membrane"/>
    <property type="evidence" value="ECO:0007669"/>
    <property type="project" value="UniProtKB-SubCell"/>
</dbReference>
<evidence type="ECO:0000313" key="8">
    <source>
        <dbReference type="EMBL" id="TCS78944.1"/>
    </source>
</evidence>
<sequence length="419" mass="45901">MHGSCKETQNENGDGVIVMSKSSLFNKDFVLDTGINFVVYLIYYLLMVIIAVVAKEQLNASLSEAGLASGIFILGTLIARLQLGKEIELYGRKKALYFGIIFYLVTTLMYFYIPSLAVMFAVRFLNGMAYGVISTATNTIIASCIPEERRGEGINYYGLSTSLAAAIGPFLGMLLMLVANFSVIIITCVALILLCVVGCFALTIKEMDLTHEQRKQMKKYTLDNYVESRVMVISCIGFLMGFAYSSVLSFLAAYTREINLVDAGTFFFVVYAVIITVTRPVTGVIFDRKGENYVLYPCYLFLAAGLFLLSVTGSSATLLLSGALVGLGYGTFMSNGQAVCIKLTLPHRISVALSTYFVALDLGIGVGPYVLGSLRDFMPFEQLYAVAGGIAVICFILYFLFYGRKAGRRPITEETINTD</sequence>
<dbReference type="InterPro" id="IPR020846">
    <property type="entry name" value="MFS_dom"/>
</dbReference>
<dbReference type="Pfam" id="PF07690">
    <property type="entry name" value="MFS_1"/>
    <property type="match status" value="1"/>
</dbReference>
<keyword evidence="4 6" id="KW-1133">Transmembrane helix</keyword>
<comment type="caution">
    <text evidence="8">The sequence shown here is derived from an EMBL/GenBank/DDBJ whole genome shotgun (WGS) entry which is preliminary data.</text>
</comment>
<dbReference type="InterPro" id="IPR011701">
    <property type="entry name" value="MFS"/>
</dbReference>
<evidence type="ECO:0000259" key="7">
    <source>
        <dbReference type="PROSITE" id="PS50850"/>
    </source>
</evidence>
<dbReference type="Proteomes" id="UP000295188">
    <property type="component" value="Unassembled WGS sequence"/>
</dbReference>
<proteinExistence type="predicted"/>
<feature type="transmembrane region" description="Helical" evidence="6">
    <location>
        <begin position="95"/>
        <end position="113"/>
    </location>
</feature>
<feature type="transmembrane region" description="Helical" evidence="6">
    <location>
        <begin position="318"/>
        <end position="339"/>
    </location>
</feature>
<feature type="transmembrane region" description="Helical" evidence="6">
    <location>
        <begin position="383"/>
        <end position="401"/>
    </location>
</feature>
<evidence type="ECO:0000256" key="3">
    <source>
        <dbReference type="ARBA" id="ARBA00022692"/>
    </source>
</evidence>
<feature type="domain" description="Major facilitator superfamily (MFS) profile" evidence="7">
    <location>
        <begin position="29"/>
        <end position="406"/>
    </location>
</feature>
<keyword evidence="9" id="KW-1185">Reference proteome</keyword>
<reference evidence="8 9" key="1">
    <citation type="submission" date="2019-03" db="EMBL/GenBank/DDBJ databases">
        <title>Genomic Encyclopedia of Type Strains, Phase IV (KMG-IV): sequencing the most valuable type-strain genomes for metagenomic binning, comparative biology and taxonomic classification.</title>
        <authorList>
            <person name="Goeker M."/>
        </authorList>
    </citation>
    <scope>NUCLEOTIDE SEQUENCE [LARGE SCALE GENOMIC DNA]</scope>
    <source>
        <strain evidence="8 9">DSM 20467</strain>
    </source>
</reference>